<gene>
    <name evidence="1" type="ORF">NLG97_g3308</name>
</gene>
<dbReference type="EMBL" id="JANAKD010000266">
    <property type="protein sequence ID" value="KAJ3495555.1"/>
    <property type="molecule type" value="Genomic_DNA"/>
</dbReference>
<proteinExistence type="predicted"/>
<dbReference type="Proteomes" id="UP001148737">
    <property type="component" value="Unassembled WGS sequence"/>
</dbReference>
<sequence length="185" mass="19501">MLSKISALASVLALAATHVAGTPTLAPRSPAICYEGETPALHCYSGGDDTPQNVDVADIQYVATYLRRYGRKNPRKPAFYTLNAADTADCAEWSLYSRGTVLALIKHINPNVNSSVLYEDIATTIDGGEKATPAQQAASLIGCMTDGGSEGVLVNTTNPAYSTDEYKTAGYTPDGVLIKIVHSAS</sequence>
<name>A0ACC1R151_9HYPO</name>
<reference evidence="1" key="1">
    <citation type="submission" date="2022-07" db="EMBL/GenBank/DDBJ databases">
        <title>Genome Sequence of Lecanicillium saksenae.</title>
        <authorList>
            <person name="Buettner E."/>
        </authorList>
    </citation>
    <scope>NUCLEOTIDE SEQUENCE</scope>
    <source>
        <strain evidence="1">VT-O1</strain>
    </source>
</reference>
<evidence type="ECO:0000313" key="1">
    <source>
        <dbReference type="EMBL" id="KAJ3495555.1"/>
    </source>
</evidence>
<keyword evidence="2" id="KW-1185">Reference proteome</keyword>
<protein>
    <submittedName>
        <fullName evidence="1">Uncharacterized protein</fullName>
    </submittedName>
</protein>
<comment type="caution">
    <text evidence="1">The sequence shown here is derived from an EMBL/GenBank/DDBJ whole genome shotgun (WGS) entry which is preliminary data.</text>
</comment>
<accession>A0ACC1R151</accession>
<evidence type="ECO:0000313" key="2">
    <source>
        <dbReference type="Proteomes" id="UP001148737"/>
    </source>
</evidence>
<organism evidence="1 2">
    <name type="scientific">Lecanicillium saksenae</name>
    <dbReference type="NCBI Taxonomy" id="468837"/>
    <lineage>
        <taxon>Eukaryota</taxon>
        <taxon>Fungi</taxon>
        <taxon>Dikarya</taxon>
        <taxon>Ascomycota</taxon>
        <taxon>Pezizomycotina</taxon>
        <taxon>Sordariomycetes</taxon>
        <taxon>Hypocreomycetidae</taxon>
        <taxon>Hypocreales</taxon>
        <taxon>Cordycipitaceae</taxon>
        <taxon>Lecanicillium</taxon>
    </lineage>
</organism>